<dbReference type="Pfam" id="PF13561">
    <property type="entry name" value="adh_short_C2"/>
    <property type="match status" value="1"/>
</dbReference>
<sequence length="480" mass="52320">MSASRRLGYLARRVVGSNVNPSPLAILPRLHSTRCATANAAPTPDTGAAGFKAVTPGLNKHAQVGNKRFADFDLAGKTFVVTGGARGLGLALAEALVEAGGKEQNDGIHGLVAAAGIQQIKPAADYTPEEANEILSTNYTAVLMSASITARVMFKYKCRGNICLIASMSGTIANKGLESPVYNSSKAAVIQLARNLAMEWSPVQEDGTGGIRVNCLSPGHIMTPIVLKNFEEVPGLHETWCRENMMGRLAEPSEFKGAALATMDTLPVTHESLGDPLTANNTVLTSVSSITQSFKPVENICAHFNAFHAYADDLGRAVEANHYCAHVNDDVRQCLLYDSAEKDARLIGIEYMISPHIYETLPPEERRLWHSHVYEVKSGMLVMPNSMVPEAAWDMAEKREMEQVVTLYGKVYHLWQTDKGHKVPLGDPKLMTSFIADGQLDFGLVEGRDERFGTNYKQKKESRRDIPSPTRHPDADASWS</sequence>
<dbReference type="InterPro" id="IPR020904">
    <property type="entry name" value="Sc_DH/Rdtase_CS"/>
</dbReference>
<dbReference type="PROSITE" id="PS00061">
    <property type="entry name" value="ADH_SHORT"/>
    <property type="match status" value="1"/>
</dbReference>
<dbReference type="Proteomes" id="UP001163105">
    <property type="component" value="Unassembled WGS sequence"/>
</dbReference>
<evidence type="ECO:0000313" key="4">
    <source>
        <dbReference type="EMBL" id="KAJ6441622.1"/>
    </source>
</evidence>
<dbReference type="PRINTS" id="PR00081">
    <property type="entry name" value="GDHRDH"/>
</dbReference>
<dbReference type="InterPro" id="IPR002347">
    <property type="entry name" value="SDR_fam"/>
</dbReference>
<dbReference type="PANTHER" id="PTHR31360:SF0">
    <property type="entry name" value="OIL BODY-ASSOCIATED PROTEIN 1B"/>
    <property type="match status" value="1"/>
</dbReference>
<feature type="region of interest" description="Disordered" evidence="3">
    <location>
        <begin position="453"/>
        <end position="480"/>
    </location>
</feature>
<evidence type="ECO:0000256" key="3">
    <source>
        <dbReference type="SAM" id="MobiDB-lite"/>
    </source>
</evidence>
<dbReference type="AlphaFoldDB" id="A0AB34FR56"/>
<reference evidence="4" key="1">
    <citation type="submission" date="2023-01" db="EMBL/GenBank/DDBJ databases">
        <title>The growth and conidiation of Purpureocillium lavendulum are regulated by nitrogen source and histone H3K14 acetylation.</title>
        <authorList>
            <person name="Tang P."/>
            <person name="Han J."/>
            <person name="Zhang C."/>
            <person name="Tang P."/>
            <person name="Qi F."/>
            <person name="Zhang K."/>
            <person name="Liang L."/>
        </authorList>
    </citation>
    <scope>NUCLEOTIDE SEQUENCE</scope>
    <source>
        <strain evidence="4">YMF1.00683</strain>
    </source>
</reference>
<dbReference type="InterPro" id="IPR036291">
    <property type="entry name" value="NAD(P)-bd_dom_sf"/>
</dbReference>
<dbReference type="SUPFAM" id="SSF51735">
    <property type="entry name" value="NAD(P)-binding Rossmann-fold domains"/>
    <property type="match status" value="1"/>
</dbReference>
<proteinExistence type="inferred from homology"/>
<comment type="similarity">
    <text evidence="1">Belongs to the OBAP family.</text>
</comment>
<protein>
    <submittedName>
        <fullName evidence="4">Ribosome assembly protein 1</fullName>
    </submittedName>
</protein>
<dbReference type="Pfam" id="PF06884">
    <property type="entry name" value="DUF1264"/>
    <property type="match status" value="1"/>
</dbReference>
<evidence type="ECO:0000313" key="5">
    <source>
        <dbReference type="Proteomes" id="UP001163105"/>
    </source>
</evidence>
<name>A0AB34FR56_9HYPO</name>
<dbReference type="InterPro" id="IPR010686">
    <property type="entry name" value="OBAP-like"/>
</dbReference>
<accession>A0AB34FR56</accession>
<keyword evidence="2" id="KW-0521">NADP</keyword>
<evidence type="ECO:0000256" key="2">
    <source>
        <dbReference type="ARBA" id="ARBA00022857"/>
    </source>
</evidence>
<organism evidence="4 5">
    <name type="scientific">Purpureocillium lavendulum</name>
    <dbReference type="NCBI Taxonomy" id="1247861"/>
    <lineage>
        <taxon>Eukaryota</taxon>
        <taxon>Fungi</taxon>
        <taxon>Dikarya</taxon>
        <taxon>Ascomycota</taxon>
        <taxon>Pezizomycotina</taxon>
        <taxon>Sordariomycetes</taxon>
        <taxon>Hypocreomycetidae</taxon>
        <taxon>Hypocreales</taxon>
        <taxon>Ophiocordycipitaceae</taxon>
        <taxon>Purpureocillium</taxon>
    </lineage>
</organism>
<dbReference type="Gene3D" id="3.40.50.720">
    <property type="entry name" value="NAD(P)-binding Rossmann-like Domain"/>
    <property type="match status" value="2"/>
</dbReference>
<comment type="caution">
    <text evidence="4">The sequence shown here is derived from an EMBL/GenBank/DDBJ whole genome shotgun (WGS) entry which is preliminary data.</text>
</comment>
<keyword evidence="5" id="KW-1185">Reference proteome</keyword>
<gene>
    <name evidence="4" type="ORF">O9K51_05173</name>
</gene>
<dbReference type="EMBL" id="JAQHRD010000004">
    <property type="protein sequence ID" value="KAJ6441622.1"/>
    <property type="molecule type" value="Genomic_DNA"/>
</dbReference>
<evidence type="ECO:0000256" key="1">
    <source>
        <dbReference type="ARBA" id="ARBA00009740"/>
    </source>
</evidence>
<dbReference type="PANTHER" id="PTHR31360">
    <property type="match status" value="1"/>
</dbReference>